<dbReference type="SUPFAM" id="SSF50630">
    <property type="entry name" value="Acid proteases"/>
    <property type="match status" value="1"/>
</dbReference>
<dbReference type="Pfam" id="PF00078">
    <property type="entry name" value="RVT_1"/>
    <property type="match status" value="1"/>
</dbReference>
<reference evidence="12 13" key="1">
    <citation type="submission" date="2019-02" db="EMBL/GenBank/DDBJ databases">
        <title>Genome sequencing of the rare red list fungi Phlebia centrifuga.</title>
        <authorList>
            <person name="Buettner E."/>
            <person name="Kellner H."/>
        </authorList>
    </citation>
    <scope>NUCLEOTIDE SEQUENCE [LARGE SCALE GENOMIC DNA]</scope>
    <source>
        <strain evidence="12 13">DSM 108282</strain>
    </source>
</reference>
<dbReference type="Gene3D" id="3.30.70.270">
    <property type="match status" value="2"/>
</dbReference>
<dbReference type="Gene3D" id="2.40.70.10">
    <property type="entry name" value="Acid Proteases"/>
    <property type="match status" value="1"/>
</dbReference>
<evidence type="ECO:0000256" key="4">
    <source>
        <dbReference type="ARBA" id="ARBA00022722"/>
    </source>
</evidence>
<dbReference type="GO" id="GO:0008270">
    <property type="term" value="F:zinc ion binding"/>
    <property type="evidence" value="ECO:0007669"/>
    <property type="project" value="UniProtKB-KW"/>
</dbReference>
<dbReference type="InterPro" id="IPR041373">
    <property type="entry name" value="RT_RNaseH"/>
</dbReference>
<evidence type="ECO:0000259" key="10">
    <source>
        <dbReference type="PROSITE" id="PS50158"/>
    </source>
</evidence>
<evidence type="ECO:0000259" key="11">
    <source>
        <dbReference type="PROSITE" id="PS50878"/>
    </source>
</evidence>
<dbReference type="InterPro" id="IPR001878">
    <property type="entry name" value="Znf_CCHC"/>
</dbReference>
<evidence type="ECO:0000256" key="1">
    <source>
        <dbReference type="ARBA" id="ARBA00012493"/>
    </source>
</evidence>
<dbReference type="PANTHER" id="PTHR37984:SF5">
    <property type="entry name" value="PROTEIN NYNRIN-LIKE"/>
    <property type="match status" value="1"/>
</dbReference>
<dbReference type="EMBL" id="SGPJ01000696">
    <property type="protein sequence ID" value="THG93327.1"/>
    <property type="molecule type" value="Genomic_DNA"/>
</dbReference>
<keyword evidence="13" id="KW-1185">Reference proteome</keyword>
<protein>
    <recommendedName>
        <fullName evidence="1">RNA-directed DNA polymerase</fullName>
        <ecNumber evidence="1">2.7.7.49</ecNumber>
    </recommendedName>
</protein>
<sequence length="1236" mass="136436">MFRFGLSPEISSWDEVVAAAVRFELAEASCRRRSHGGGGHNAGGGRHNPGGGPGGHGGHGGSNGFPPPSRPPRGGGGRGSGGYHSVGAASFQRPPPPSCAAPNHSGPGVGCSRVTPSGSGSGPHPRRDAGSNGSRTAPLSKKEKAELQAAGKCFHCKEAVHLARNCPLVTNTRSDRQGRPPGMSIFGMAIDFESIDSLQEQVDAATLEAIMCSLMDLEGLNNEDDLSGDGTNEADAPILDIDWNHASNRPDLKLPSTRREGRPYIRLGDPYSEHTSNVLTCHIPYCCGRALGDECYDVDPMVAYQISNTHNVIMGRGLVPDLEIPHYLLDNHEFNLPQWYHERVAEVLGHRLCGQRQIPGEELGDVISLAAEAMLLRYIPFPTSWIQYRNGAVDQRFYCHRSPDNPVVIVHDNYLFIRSEIPLECFATCALDLPNLYATVIWRVFAEPLFTASSLDGKLLGLFGHEDPVCTPVTSQYLELFAAQTSRTDTHQPIAAIQRNAASVKDFKQLIPDSIVVVVNVNGQPARALIDSGSMADFLSTKIAHQLGLEIFELQKQLPVHLAVQGSRAKISCGAKVELGYQSIKEICYFDIVNLLNYDMVLGTPFLFQHRNPTSVVIGSLTALPIAGKQVRVLESCAADILHDELEKMRKQLWDYAACIASNNASDTPLPPLREINHCIDLKDPTKVYHWRPSRCPEALQGLWTKKRDAYLQSGRWKMSNARNTCPMLLLTKPGTGIRDVPPWLRTVFDLCERNDNTIKVTSPLPDMEGILRQIAKKPYRSSLDGKDAYECIRIEPDHIERSAVTTPNGNMVSLVLQQGDCNAVATYQTLMNHLFGQFIGVFMDVYLDDILIYSDTLREHVRTIVDILQREKLYLNQDKLKFLQSELKVLGCIVDDGGIRMDPDKVDSVMHWKPPTSKQLLQAFLGSVGYLADDVGLVWIPMGVLTELVGPNRVFNWTHTHQRAFDEVKRLVHTHRVHHRVPLDYTDGAAPIWLVTDGSVSSIAGAVSQGADRRTAQVAAFFSAKLSPAQANYPVHKIEMLAGVESMRRHCDILLGCQFTWVTDGLTHLLRQKNLSARQARWIERISEFNFQVEYIPGADNILPDALSRMYSNDAPGTVRAASEYTIFDDDEDLPLRLASFAVTIPVLVGTEGRASQAPRRRSLRLVQAAETGQPETAKEFSKRIHKLVVHGPRTRRAEGAPVEVPVQAPTDLNTPEGLPEHDDMPKTVMCSLIY</sequence>
<evidence type="ECO:0000256" key="8">
    <source>
        <dbReference type="PROSITE-ProRule" id="PRU00047"/>
    </source>
</evidence>
<evidence type="ECO:0000256" key="9">
    <source>
        <dbReference type="SAM" id="MobiDB-lite"/>
    </source>
</evidence>
<dbReference type="Proteomes" id="UP000309038">
    <property type="component" value="Unassembled WGS sequence"/>
</dbReference>
<name>A0A4S4K839_9APHY</name>
<keyword evidence="6" id="KW-0378">Hydrolase</keyword>
<dbReference type="SUPFAM" id="SSF56672">
    <property type="entry name" value="DNA/RNA polymerases"/>
    <property type="match status" value="1"/>
</dbReference>
<dbReference type="Gene3D" id="3.10.10.10">
    <property type="entry name" value="HIV Type 1 Reverse Transcriptase, subunit A, domain 1"/>
    <property type="match status" value="1"/>
</dbReference>
<keyword evidence="2" id="KW-0808">Transferase</keyword>
<dbReference type="AlphaFoldDB" id="A0A4S4K839"/>
<keyword evidence="8" id="KW-0863">Zinc-finger</keyword>
<dbReference type="InterPro" id="IPR021109">
    <property type="entry name" value="Peptidase_aspartic_dom_sf"/>
</dbReference>
<dbReference type="PROSITE" id="PS50158">
    <property type="entry name" value="ZF_CCHC"/>
    <property type="match status" value="1"/>
</dbReference>
<evidence type="ECO:0000313" key="12">
    <source>
        <dbReference type="EMBL" id="THG93327.1"/>
    </source>
</evidence>
<gene>
    <name evidence="12" type="ORF">EW026_g7878</name>
</gene>
<dbReference type="Pfam" id="PF17917">
    <property type="entry name" value="RT_RNaseH"/>
    <property type="match status" value="1"/>
</dbReference>
<comment type="caution">
    <text evidence="12">The sequence shown here is derived from an EMBL/GenBank/DDBJ whole genome shotgun (WGS) entry which is preliminary data.</text>
</comment>
<dbReference type="GO" id="GO:0003964">
    <property type="term" value="F:RNA-directed DNA polymerase activity"/>
    <property type="evidence" value="ECO:0007669"/>
    <property type="project" value="UniProtKB-KW"/>
</dbReference>
<evidence type="ECO:0000256" key="3">
    <source>
        <dbReference type="ARBA" id="ARBA00022695"/>
    </source>
</evidence>
<dbReference type="InterPro" id="IPR000477">
    <property type="entry name" value="RT_dom"/>
</dbReference>
<dbReference type="CDD" id="cd01647">
    <property type="entry name" value="RT_LTR"/>
    <property type="match status" value="1"/>
</dbReference>
<dbReference type="InterPro" id="IPR043128">
    <property type="entry name" value="Rev_trsase/Diguanyl_cyclase"/>
</dbReference>
<feature type="domain" description="CCHC-type" evidence="10">
    <location>
        <begin position="152"/>
        <end position="167"/>
    </location>
</feature>
<feature type="compositionally biased region" description="Gly residues" evidence="9">
    <location>
        <begin position="36"/>
        <end position="63"/>
    </location>
</feature>
<keyword evidence="4" id="KW-0540">Nuclease</keyword>
<proteinExistence type="predicted"/>
<evidence type="ECO:0000313" key="13">
    <source>
        <dbReference type="Proteomes" id="UP000309038"/>
    </source>
</evidence>
<dbReference type="InterPro" id="IPR043502">
    <property type="entry name" value="DNA/RNA_pol_sf"/>
</dbReference>
<keyword evidence="8" id="KW-0862">Zinc</keyword>
<keyword evidence="8" id="KW-0479">Metal-binding</keyword>
<feature type="region of interest" description="Disordered" evidence="9">
    <location>
        <begin position="31"/>
        <end position="143"/>
    </location>
</feature>
<dbReference type="GO" id="GO:0016787">
    <property type="term" value="F:hydrolase activity"/>
    <property type="evidence" value="ECO:0007669"/>
    <property type="project" value="UniProtKB-KW"/>
</dbReference>
<organism evidence="12 13">
    <name type="scientific">Hermanssonia centrifuga</name>
    <dbReference type="NCBI Taxonomy" id="98765"/>
    <lineage>
        <taxon>Eukaryota</taxon>
        <taxon>Fungi</taxon>
        <taxon>Dikarya</taxon>
        <taxon>Basidiomycota</taxon>
        <taxon>Agaricomycotina</taxon>
        <taxon>Agaricomycetes</taxon>
        <taxon>Polyporales</taxon>
        <taxon>Meruliaceae</taxon>
        <taxon>Hermanssonia</taxon>
    </lineage>
</organism>
<keyword evidence="5" id="KW-0255">Endonuclease</keyword>
<keyword evidence="3" id="KW-0548">Nucleotidyltransferase</keyword>
<evidence type="ECO:0000256" key="2">
    <source>
        <dbReference type="ARBA" id="ARBA00022679"/>
    </source>
</evidence>
<evidence type="ECO:0000256" key="7">
    <source>
        <dbReference type="ARBA" id="ARBA00022918"/>
    </source>
</evidence>
<keyword evidence="7" id="KW-0695">RNA-directed DNA polymerase</keyword>
<dbReference type="EC" id="2.7.7.49" evidence="1"/>
<evidence type="ECO:0000256" key="5">
    <source>
        <dbReference type="ARBA" id="ARBA00022759"/>
    </source>
</evidence>
<feature type="domain" description="Reverse transcriptase" evidence="11">
    <location>
        <begin position="712"/>
        <end position="930"/>
    </location>
</feature>
<dbReference type="PROSITE" id="PS50878">
    <property type="entry name" value="RT_POL"/>
    <property type="match status" value="1"/>
</dbReference>
<dbReference type="CDD" id="cd00303">
    <property type="entry name" value="retropepsin_like"/>
    <property type="match status" value="1"/>
</dbReference>
<accession>A0A4S4K839</accession>
<dbReference type="GO" id="GO:0004519">
    <property type="term" value="F:endonuclease activity"/>
    <property type="evidence" value="ECO:0007669"/>
    <property type="project" value="UniProtKB-KW"/>
</dbReference>
<feature type="compositionally biased region" description="Gly residues" evidence="9">
    <location>
        <begin position="73"/>
        <end position="84"/>
    </location>
</feature>
<dbReference type="GO" id="GO:0003676">
    <property type="term" value="F:nucleic acid binding"/>
    <property type="evidence" value="ECO:0007669"/>
    <property type="project" value="InterPro"/>
</dbReference>
<dbReference type="InterPro" id="IPR050951">
    <property type="entry name" value="Retrovirus_Pol_polyprotein"/>
</dbReference>
<dbReference type="PANTHER" id="PTHR37984">
    <property type="entry name" value="PROTEIN CBG26694"/>
    <property type="match status" value="1"/>
</dbReference>
<evidence type="ECO:0000256" key="6">
    <source>
        <dbReference type="ARBA" id="ARBA00022801"/>
    </source>
</evidence>
<dbReference type="CDD" id="cd09274">
    <property type="entry name" value="RNase_HI_RT_Ty3"/>
    <property type="match status" value="1"/>
</dbReference>
<dbReference type="Pfam" id="PF08284">
    <property type="entry name" value="RVP_2"/>
    <property type="match status" value="1"/>
</dbReference>